<feature type="domain" description="C2H2-type" evidence="2">
    <location>
        <begin position="448"/>
        <end position="469"/>
    </location>
</feature>
<evidence type="ECO:0000259" key="2">
    <source>
        <dbReference type="PROSITE" id="PS00028"/>
    </source>
</evidence>
<accession>A0A3M7P4L7</accession>
<dbReference type="Proteomes" id="UP000276133">
    <property type="component" value="Unassembled WGS sequence"/>
</dbReference>
<dbReference type="SMART" id="SM01126">
    <property type="entry name" value="DDE_Tnp_IS1595"/>
    <property type="match status" value="1"/>
</dbReference>
<name>A0A3M7P4L7_BRAPC</name>
<reference evidence="3 4" key="1">
    <citation type="journal article" date="2018" name="Sci. Rep.">
        <title>Genomic signatures of local adaptation to the degree of environmental predictability in rotifers.</title>
        <authorList>
            <person name="Franch-Gras L."/>
            <person name="Hahn C."/>
            <person name="Garcia-Roger E.M."/>
            <person name="Carmona M.J."/>
            <person name="Serra M."/>
            <person name="Gomez A."/>
        </authorList>
    </citation>
    <scope>NUCLEOTIDE SEQUENCE [LARGE SCALE GENOMIC DNA]</scope>
    <source>
        <strain evidence="3">HYR1</strain>
    </source>
</reference>
<organism evidence="3 4">
    <name type="scientific">Brachionus plicatilis</name>
    <name type="common">Marine rotifer</name>
    <name type="synonym">Brachionus muelleri</name>
    <dbReference type="NCBI Taxonomy" id="10195"/>
    <lineage>
        <taxon>Eukaryota</taxon>
        <taxon>Metazoa</taxon>
        <taxon>Spiralia</taxon>
        <taxon>Gnathifera</taxon>
        <taxon>Rotifera</taxon>
        <taxon>Eurotatoria</taxon>
        <taxon>Monogononta</taxon>
        <taxon>Pseudotrocha</taxon>
        <taxon>Ploima</taxon>
        <taxon>Brachionidae</taxon>
        <taxon>Brachionus</taxon>
    </lineage>
</organism>
<gene>
    <name evidence="3" type="ORF">BpHYR1_019439</name>
</gene>
<dbReference type="AlphaFoldDB" id="A0A3M7P4L7"/>
<dbReference type="PANTHER" id="PTHR47163:SF2">
    <property type="entry name" value="SI:DKEY-17M8.2"/>
    <property type="match status" value="1"/>
</dbReference>
<dbReference type="InterPro" id="IPR013087">
    <property type="entry name" value="Znf_C2H2_type"/>
</dbReference>
<dbReference type="OrthoDB" id="6412411at2759"/>
<comment type="caution">
    <text evidence="3">The sequence shown here is derived from an EMBL/GenBank/DDBJ whole genome shotgun (WGS) entry which is preliminary data.</text>
</comment>
<evidence type="ECO:0000313" key="4">
    <source>
        <dbReference type="Proteomes" id="UP000276133"/>
    </source>
</evidence>
<keyword evidence="4" id="KW-1185">Reference proteome</keyword>
<feature type="compositionally biased region" description="Basic and acidic residues" evidence="1">
    <location>
        <begin position="326"/>
        <end position="341"/>
    </location>
</feature>
<evidence type="ECO:0000313" key="3">
    <source>
        <dbReference type="EMBL" id="RMZ93697.1"/>
    </source>
</evidence>
<proteinExistence type="predicted"/>
<dbReference type="EMBL" id="REGN01013618">
    <property type="protein sequence ID" value="RMZ93697.1"/>
    <property type="molecule type" value="Genomic_DNA"/>
</dbReference>
<dbReference type="InterPro" id="IPR024445">
    <property type="entry name" value="Tnp_ISXO2-like"/>
</dbReference>
<dbReference type="InterPro" id="IPR053164">
    <property type="entry name" value="IS1016-like_transposase"/>
</dbReference>
<feature type="compositionally biased region" description="Acidic residues" evidence="1">
    <location>
        <begin position="371"/>
        <end position="387"/>
    </location>
</feature>
<evidence type="ECO:0000256" key="1">
    <source>
        <dbReference type="SAM" id="MobiDB-lite"/>
    </source>
</evidence>
<dbReference type="Pfam" id="PF12762">
    <property type="entry name" value="DDE_Tnp_IS1595"/>
    <property type="match status" value="1"/>
</dbReference>
<dbReference type="PANTHER" id="PTHR47163">
    <property type="entry name" value="DDE_TNP_IS1595 DOMAIN-CONTAINING PROTEIN"/>
    <property type="match status" value="1"/>
</dbReference>
<dbReference type="NCBIfam" id="NF033547">
    <property type="entry name" value="transpos_IS1595"/>
    <property type="match status" value="1"/>
</dbReference>
<feature type="compositionally biased region" description="Basic and acidic residues" evidence="1">
    <location>
        <begin position="361"/>
        <end position="370"/>
    </location>
</feature>
<feature type="region of interest" description="Disordered" evidence="1">
    <location>
        <begin position="309"/>
        <end position="391"/>
    </location>
</feature>
<protein>
    <submittedName>
        <fullName evidence="3">ISXO2-like domain-containing</fullName>
    </submittedName>
</protein>
<sequence>MSTNKNYGLVYPPRACANTCCKKFGETMAPYLQKRSKNAKNQLLYWRCSSCGRFKTAYDESFFSLFKKSPAIVIGLIKCWAGQLTVAKSISMVQLNLEQNVCEEMVCTLFYRLRQVCSIGIDKDNIKLGGNGKIVEIDESLYARVKHNKGKDLKRAQVWVFGLVERNDHDSKCFMIIVPDREATTLLNIIYSKCMPGSIIYSDCWSSYSKINKLKDFKHFTVNHSLNFIDPDTGACTNKIESLWHSCKAKFKDMNGCTRPMLQSYIDEYVWRYNNNCTTDRKIVFDLMLKELGKNYKPGQKLMEFDKSEQEEEIFDIDSQSGSETGSDRLDELDDLEKGELESGVQRPEEDELSVQNLVERSTHSNTLRDENEEISDEDAESFEEIEEPKKVKDKIEQLTEKLQSLSSDVKKKATLCEIKSLEQPKSSDDQMLQIKKILSNKKNPIACELCGQFMNGEKGIQIHMARKHK</sequence>
<dbReference type="PROSITE" id="PS00028">
    <property type="entry name" value="ZINC_FINGER_C2H2_1"/>
    <property type="match status" value="1"/>
</dbReference>